<dbReference type="SUPFAM" id="SSF143120">
    <property type="entry name" value="YefM-like"/>
    <property type="match status" value="1"/>
</dbReference>
<gene>
    <name evidence="2" type="ORF">UU56_C0010G0008</name>
</gene>
<comment type="similarity">
    <text evidence="1">Belongs to the phD/YefM antitoxin family.</text>
</comment>
<sequence length="85" mass="9564">MYKTVRSSILRESLSEILKSVEKGEKFLVTKRGQPVGGIVNLGLFEDILALSSPSFTKSIKKSREEYKKGQYLTLDEVIKDLELG</sequence>
<evidence type="ECO:0000313" key="3">
    <source>
        <dbReference type="Proteomes" id="UP000034493"/>
    </source>
</evidence>
<dbReference type="EMBL" id="LCBC01000010">
    <property type="protein sequence ID" value="KKS04077.1"/>
    <property type="molecule type" value="Genomic_DNA"/>
</dbReference>
<proteinExistence type="inferred from homology"/>
<dbReference type="Gene3D" id="3.40.1620.10">
    <property type="entry name" value="YefM-like domain"/>
    <property type="match status" value="1"/>
</dbReference>
<dbReference type="AlphaFoldDB" id="A0A0G0VWK5"/>
<dbReference type="InterPro" id="IPR036165">
    <property type="entry name" value="YefM-like_sf"/>
</dbReference>
<accession>A0A0G0VWK5</accession>
<comment type="caution">
    <text evidence="2">The sequence shown here is derived from an EMBL/GenBank/DDBJ whole genome shotgun (WGS) entry which is preliminary data.</text>
</comment>
<reference evidence="2 3" key="1">
    <citation type="journal article" date="2015" name="Nature">
        <title>rRNA introns, odd ribosomes, and small enigmatic genomes across a large radiation of phyla.</title>
        <authorList>
            <person name="Brown C.T."/>
            <person name="Hug L.A."/>
            <person name="Thomas B.C."/>
            <person name="Sharon I."/>
            <person name="Castelle C.J."/>
            <person name="Singh A."/>
            <person name="Wilkins M.J."/>
            <person name="Williams K.H."/>
            <person name="Banfield J.F."/>
        </authorList>
    </citation>
    <scope>NUCLEOTIDE SEQUENCE [LARGE SCALE GENOMIC DNA]</scope>
</reference>
<evidence type="ECO:0000256" key="1">
    <source>
        <dbReference type="ARBA" id="ARBA00009981"/>
    </source>
</evidence>
<organism evidence="2 3">
    <name type="scientific">Candidatus Curtissbacteria bacterium GW2011_GWA2_41_24</name>
    <dbReference type="NCBI Taxonomy" id="1618411"/>
    <lineage>
        <taxon>Bacteria</taxon>
        <taxon>Candidatus Curtissiibacteriota</taxon>
    </lineage>
</organism>
<protein>
    <submittedName>
        <fullName evidence="2">Uncharacterized protein</fullName>
    </submittedName>
</protein>
<name>A0A0G0VWK5_9BACT</name>
<dbReference type="NCBIfam" id="TIGR01552">
    <property type="entry name" value="phd_fam"/>
    <property type="match status" value="1"/>
</dbReference>
<dbReference type="Proteomes" id="UP000034493">
    <property type="component" value="Unassembled WGS sequence"/>
</dbReference>
<evidence type="ECO:0000313" key="2">
    <source>
        <dbReference type="EMBL" id="KKS04077.1"/>
    </source>
</evidence>